<dbReference type="AlphaFoldDB" id="A0A395T930"/>
<dbReference type="InterPro" id="IPR054289">
    <property type="entry name" value="DUF7025"/>
</dbReference>
<dbReference type="Proteomes" id="UP000266234">
    <property type="component" value="Unassembled WGS sequence"/>
</dbReference>
<dbReference type="PANTHER" id="PTHR46411:SF2">
    <property type="entry name" value="AAA+ ATPASE DOMAIN-CONTAINING PROTEIN"/>
    <property type="match status" value="1"/>
</dbReference>
<dbReference type="EMBL" id="PXOG01000016">
    <property type="protein sequence ID" value="RGP81007.1"/>
    <property type="molecule type" value="Genomic_DNA"/>
</dbReference>
<organism evidence="4 5">
    <name type="scientific">Fusarium longipes</name>
    <dbReference type="NCBI Taxonomy" id="694270"/>
    <lineage>
        <taxon>Eukaryota</taxon>
        <taxon>Fungi</taxon>
        <taxon>Dikarya</taxon>
        <taxon>Ascomycota</taxon>
        <taxon>Pezizomycotina</taxon>
        <taxon>Sordariomycetes</taxon>
        <taxon>Hypocreomycetidae</taxon>
        <taxon>Hypocreales</taxon>
        <taxon>Nectriaceae</taxon>
        <taxon>Fusarium</taxon>
    </lineage>
</organism>
<dbReference type="InterPro" id="IPR003959">
    <property type="entry name" value="ATPase_AAA_core"/>
</dbReference>
<dbReference type="GO" id="GO:0016887">
    <property type="term" value="F:ATP hydrolysis activity"/>
    <property type="evidence" value="ECO:0007669"/>
    <property type="project" value="InterPro"/>
</dbReference>
<dbReference type="Pfam" id="PF00004">
    <property type="entry name" value="AAA"/>
    <property type="match status" value="1"/>
</dbReference>
<gene>
    <name evidence="4" type="ORF">FLONG3_796</name>
</gene>
<feature type="domain" description="DUF7025" evidence="2">
    <location>
        <begin position="225"/>
        <end position="319"/>
    </location>
</feature>
<evidence type="ECO:0000259" key="3">
    <source>
        <dbReference type="Pfam" id="PF23232"/>
    </source>
</evidence>
<evidence type="ECO:0000313" key="5">
    <source>
        <dbReference type="Proteomes" id="UP000266234"/>
    </source>
</evidence>
<dbReference type="InterPro" id="IPR027417">
    <property type="entry name" value="P-loop_NTPase"/>
</dbReference>
<dbReference type="SUPFAM" id="SSF52540">
    <property type="entry name" value="P-loop containing nucleoside triphosphate hydrolases"/>
    <property type="match status" value="1"/>
</dbReference>
<feature type="domain" description="AAA+ ATPase lid" evidence="3">
    <location>
        <begin position="575"/>
        <end position="677"/>
    </location>
</feature>
<keyword evidence="5" id="KW-1185">Reference proteome</keyword>
<dbReference type="OrthoDB" id="10042665at2759"/>
<dbReference type="InterPro" id="IPR056599">
    <property type="entry name" value="AAA_lid_fung"/>
</dbReference>
<dbReference type="Pfam" id="PF23232">
    <property type="entry name" value="AAA_lid_13"/>
    <property type="match status" value="1"/>
</dbReference>
<evidence type="ECO:0000313" key="4">
    <source>
        <dbReference type="EMBL" id="RGP81007.1"/>
    </source>
</evidence>
<sequence>MADTCSDDDILQELENTSERLEESEALRGLALDPTSPPKIQVIHKIECQSSSNEWGLYIDRPWVVASGPRQAHLRSSKAINNLDLYLERNKDISCIVYRVYSCCERLPGASHNSYSHVGHEEDESADDLALPVSERLHIVSDKLKVAWDKLICNDPFSAKDKDYEDSEDSEECGNPYTHHPYLWWFHHRLEIETWSLGLEQDFKTHIDAFLTYLDENLGDEWAEVDRLMSRGKITEQYLDYLFVPEQIVISGSSGHSPNQIEAYSTGAWPEDEGIEATHWKFDGNFERVTTNLDISKPDFATGEFPITAMDTYPVEYAPQDIVTSLRERGKVFWKCRHRNYVQYSASRYMVDTVTYNQMHPQSQASPYSDDLGPALMAQDDPGEELGDEFYMCLPTRLNGFDIQKKEWVKIDVADIREVVWNEEAFDLLVMEPMTKELVQAVVTNHVDEVKNTDLIHGKGNGLFILLHGVAEVTKKPLYRVTCGDIGTKAEDVERYLETVCLLGKTWGCVVLLDEADVFLEQRTLDNLDRNALVSVFLRVLEYYDGILILTSNRVGIFDEAFKSRIQLSLRYENLGESQRRQVWKNFINRLEKSELERKAISLGPQAPPRYGVDIESIRQQLITLAKPPLNGREIRNTISTARQLATFRKEMLAYKHLEACIEESNKFDRYIKTLKRGFSADEIKNDQQER</sequence>
<dbReference type="GO" id="GO:0005524">
    <property type="term" value="F:ATP binding"/>
    <property type="evidence" value="ECO:0007669"/>
    <property type="project" value="InterPro"/>
</dbReference>
<comment type="caution">
    <text evidence="4">The sequence shown here is derived from an EMBL/GenBank/DDBJ whole genome shotgun (WGS) entry which is preliminary data.</text>
</comment>
<feature type="domain" description="ATPase AAA-type core" evidence="1">
    <location>
        <begin position="466"/>
        <end position="570"/>
    </location>
</feature>
<evidence type="ECO:0000259" key="1">
    <source>
        <dbReference type="Pfam" id="PF00004"/>
    </source>
</evidence>
<proteinExistence type="predicted"/>
<name>A0A395T930_9HYPO</name>
<dbReference type="Pfam" id="PF22942">
    <property type="entry name" value="DUF7025"/>
    <property type="match status" value="1"/>
</dbReference>
<evidence type="ECO:0000259" key="2">
    <source>
        <dbReference type="Pfam" id="PF22942"/>
    </source>
</evidence>
<accession>A0A395T930</accession>
<reference evidence="4 5" key="1">
    <citation type="journal article" date="2018" name="PLoS Pathog.">
        <title>Evolution of structural diversity of trichothecenes, a family of toxins produced by plant pathogenic and entomopathogenic fungi.</title>
        <authorList>
            <person name="Proctor R.H."/>
            <person name="McCormick S.P."/>
            <person name="Kim H.S."/>
            <person name="Cardoza R.E."/>
            <person name="Stanley A.M."/>
            <person name="Lindo L."/>
            <person name="Kelly A."/>
            <person name="Brown D.W."/>
            <person name="Lee T."/>
            <person name="Vaughan M.M."/>
            <person name="Alexander N.J."/>
            <person name="Busman M."/>
            <person name="Gutierrez S."/>
        </authorList>
    </citation>
    <scope>NUCLEOTIDE SEQUENCE [LARGE SCALE GENOMIC DNA]</scope>
    <source>
        <strain evidence="4 5">NRRL 20695</strain>
    </source>
</reference>
<dbReference type="STRING" id="694270.A0A395T930"/>
<protein>
    <submittedName>
        <fullName evidence="4">Uncharacterized protein</fullName>
    </submittedName>
</protein>
<dbReference type="PANTHER" id="PTHR46411">
    <property type="entry name" value="FAMILY ATPASE, PUTATIVE-RELATED"/>
    <property type="match status" value="1"/>
</dbReference>
<dbReference type="Gene3D" id="3.40.50.300">
    <property type="entry name" value="P-loop containing nucleotide triphosphate hydrolases"/>
    <property type="match status" value="1"/>
</dbReference>